<keyword evidence="4" id="KW-1185">Reference proteome</keyword>
<evidence type="ECO:0000256" key="1">
    <source>
        <dbReference type="SAM" id="MobiDB-lite"/>
    </source>
</evidence>
<dbReference type="EMBL" id="PUEJ01000013">
    <property type="protein sequence ID" value="PRH84531.1"/>
    <property type="molecule type" value="Genomic_DNA"/>
</dbReference>
<accession>A0A2S9Q5B2</accession>
<feature type="chain" id="PRO_5015548366" evidence="2">
    <location>
        <begin position="32"/>
        <end position="306"/>
    </location>
</feature>
<evidence type="ECO:0000256" key="2">
    <source>
        <dbReference type="SAM" id="SignalP"/>
    </source>
</evidence>
<name>A0A2S9Q5B2_9HYPH</name>
<reference evidence="3 4" key="1">
    <citation type="submission" date="2018-02" db="EMBL/GenBank/DDBJ databases">
        <title>Whole genome sequencing of endophytic bacterium.</title>
        <authorList>
            <person name="Eedara R."/>
            <person name="Podile A.R."/>
        </authorList>
    </citation>
    <scope>NUCLEOTIDE SEQUENCE [LARGE SCALE GENOMIC DNA]</scope>
    <source>
        <strain evidence="3 4">RP1T</strain>
    </source>
</reference>
<dbReference type="AlphaFoldDB" id="A0A2S9Q5B2"/>
<organism evidence="3 4">
    <name type="scientific">Labrys okinawensis</name>
    <dbReference type="NCBI Taxonomy" id="346911"/>
    <lineage>
        <taxon>Bacteria</taxon>
        <taxon>Pseudomonadati</taxon>
        <taxon>Pseudomonadota</taxon>
        <taxon>Alphaproteobacteria</taxon>
        <taxon>Hyphomicrobiales</taxon>
        <taxon>Xanthobacteraceae</taxon>
        <taxon>Labrys</taxon>
    </lineage>
</organism>
<keyword evidence="2" id="KW-0732">Signal</keyword>
<gene>
    <name evidence="3" type="ORF">C5L14_27175</name>
</gene>
<evidence type="ECO:0000313" key="4">
    <source>
        <dbReference type="Proteomes" id="UP000237682"/>
    </source>
</evidence>
<feature type="signal peptide" evidence="2">
    <location>
        <begin position="1"/>
        <end position="31"/>
    </location>
</feature>
<dbReference type="Proteomes" id="UP000237682">
    <property type="component" value="Unassembled WGS sequence"/>
</dbReference>
<dbReference type="OrthoDB" id="9800206at2"/>
<comment type="caution">
    <text evidence="3">The sequence shown here is derived from an EMBL/GenBank/DDBJ whole genome shotgun (WGS) entry which is preliminary data.</text>
</comment>
<protein>
    <submittedName>
        <fullName evidence="3">Uncharacterized protein</fullName>
    </submittedName>
</protein>
<feature type="region of interest" description="Disordered" evidence="1">
    <location>
        <begin position="32"/>
        <end position="53"/>
    </location>
</feature>
<dbReference type="RefSeq" id="WP_105865188.1">
    <property type="nucleotide sequence ID" value="NZ_PUEJ01000013.1"/>
</dbReference>
<evidence type="ECO:0000313" key="3">
    <source>
        <dbReference type="EMBL" id="PRH84531.1"/>
    </source>
</evidence>
<proteinExistence type="predicted"/>
<sequence>MIAKTSIFKTSISKTPALLLAGALTVLPAAAQTPPSPAATPAAAPQAPAQAAPGESAVTRKVELSASFAEKGAPIPSGLKWRVFRLGKGEADAVKMAESEEPAPEFSLAPGRYVVHVAYGLAAATKEIEVDKAPVRQGLVIKAGGLQIEASVLDKPIPPEQLTARVMVIQPTGERRLIAEGVPATSILRLPEGRYFVECTYGDSNATVSAEISIGTGKLTEATFHQMAATLTLKLVSQAGGEAIANTAWSVLTPGGDVIRESIGAFPSLILAEGNYTVVARHEGRVYTREFDVKAGHDGDIEVVAR</sequence>